<reference evidence="2" key="1">
    <citation type="submission" date="2016-11" db="UniProtKB">
        <authorList>
            <consortium name="WormBaseParasite"/>
        </authorList>
    </citation>
    <scope>IDENTIFICATION</scope>
</reference>
<proteinExistence type="predicted"/>
<dbReference type="AlphaFoldDB" id="A0A1I8JR38"/>
<evidence type="ECO:0000313" key="2">
    <source>
        <dbReference type="WBParaSite" id="snap_masked-unitig_36700-processed-gene-0.0-mRNA-1"/>
    </source>
</evidence>
<accession>A0A1I8JR38</accession>
<name>A0A1I8JR38_9PLAT</name>
<sequence length="397" mass="43783">TRSQRSSRLRQRRHQRQPSSIRQLRCYPGQNLSLIRSYRRKLWLSISCYISISARSDCCSAASPAPETGQRSQQNIDDCPLKINAVAKWTSPRNESVLLIGANEASASCSGYGCCWFVSAACGLFVYRGVLVSLSGRHPQLYRHDLSLLFPADSRSRLKGRVAMRLANNPPSAKIPAPKAACESRPGSTGDSRTVGWPAQCQTQFSYYNGTMGGENFLEYKCLQCPDLPQPLLTFELFVRSGYKLPFVCVGVLQGRNEACVRFRLLDLNRLDGLVELWPADPAGLDEELDLSSVLVCHSNQARLFHPANGRSLGGAVSLSFTIENALSGFQARCFDSELTKTANNDTDLLHSFDDPDHVYRFVGVAGPPVLERRPVHDPMASCDLLLIVGCGHARAD</sequence>
<organism evidence="1 2">
    <name type="scientific">Macrostomum lignano</name>
    <dbReference type="NCBI Taxonomy" id="282301"/>
    <lineage>
        <taxon>Eukaryota</taxon>
        <taxon>Metazoa</taxon>
        <taxon>Spiralia</taxon>
        <taxon>Lophotrochozoa</taxon>
        <taxon>Platyhelminthes</taxon>
        <taxon>Rhabditophora</taxon>
        <taxon>Macrostomorpha</taxon>
        <taxon>Macrostomida</taxon>
        <taxon>Macrostomidae</taxon>
        <taxon>Macrostomum</taxon>
    </lineage>
</organism>
<evidence type="ECO:0000313" key="1">
    <source>
        <dbReference type="Proteomes" id="UP000095280"/>
    </source>
</evidence>
<keyword evidence="1" id="KW-1185">Reference proteome</keyword>
<dbReference type="WBParaSite" id="snap_masked-unitig_36700-processed-gene-0.0-mRNA-1">
    <property type="protein sequence ID" value="snap_masked-unitig_36700-processed-gene-0.0-mRNA-1"/>
    <property type="gene ID" value="snap_masked-unitig_36700-processed-gene-0.0"/>
</dbReference>
<protein>
    <submittedName>
        <fullName evidence="2">DCAF15_WD40 domain-containing protein</fullName>
    </submittedName>
</protein>
<dbReference type="Proteomes" id="UP000095280">
    <property type="component" value="Unplaced"/>
</dbReference>